<proteinExistence type="predicted"/>
<name>A0A8X6UV44_TRICX</name>
<keyword evidence="2" id="KW-1185">Reference proteome</keyword>
<evidence type="ECO:0000313" key="1">
    <source>
        <dbReference type="EMBL" id="GFX93901.1"/>
    </source>
</evidence>
<organism evidence="1 2">
    <name type="scientific">Trichonephila clavipes</name>
    <name type="common">Golden silk orbweaver</name>
    <name type="synonym">Nephila clavipes</name>
    <dbReference type="NCBI Taxonomy" id="2585209"/>
    <lineage>
        <taxon>Eukaryota</taxon>
        <taxon>Metazoa</taxon>
        <taxon>Ecdysozoa</taxon>
        <taxon>Arthropoda</taxon>
        <taxon>Chelicerata</taxon>
        <taxon>Arachnida</taxon>
        <taxon>Araneae</taxon>
        <taxon>Araneomorphae</taxon>
        <taxon>Entelegynae</taxon>
        <taxon>Araneoidea</taxon>
        <taxon>Nephilidae</taxon>
        <taxon>Trichonephila</taxon>
    </lineage>
</organism>
<protein>
    <submittedName>
        <fullName evidence="1">Uncharacterized protein</fullName>
    </submittedName>
</protein>
<comment type="caution">
    <text evidence="1">The sequence shown here is derived from an EMBL/GenBank/DDBJ whole genome shotgun (WGS) entry which is preliminary data.</text>
</comment>
<dbReference type="AlphaFoldDB" id="A0A8X6UV44"/>
<dbReference type="EMBL" id="BMAU01021176">
    <property type="protein sequence ID" value="GFX93901.1"/>
    <property type="molecule type" value="Genomic_DNA"/>
</dbReference>
<evidence type="ECO:0000313" key="2">
    <source>
        <dbReference type="Proteomes" id="UP000887159"/>
    </source>
</evidence>
<sequence>MWSKTVPSYDNEKELRVSLNAVYKLGGVVENIVRSQNYIGKHGRKRNPNEIKRHKDSNATTQNVLQNALLNKKPIINKKYDVKASEEVFEIATIGMYARTAPTRHGLPNIFENTRHFTDPSSSDGYPCDLVHFGNDRRVVHEALHSTPEKKIQRG</sequence>
<accession>A0A8X6UV44</accession>
<gene>
    <name evidence="1" type="ORF">TNCV_3412641</name>
</gene>
<dbReference type="Proteomes" id="UP000887159">
    <property type="component" value="Unassembled WGS sequence"/>
</dbReference>
<reference evidence="1" key="1">
    <citation type="submission" date="2020-08" db="EMBL/GenBank/DDBJ databases">
        <title>Multicomponent nature underlies the extraordinary mechanical properties of spider dragline silk.</title>
        <authorList>
            <person name="Kono N."/>
            <person name="Nakamura H."/>
            <person name="Mori M."/>
            <person name="Yoshida Y."/>
            <person name="Ohtoshi R."/>
            <person name="Malay A.D."/>
            <person name="Moran D.A.P."/>
            <person name="Tomita M."/>
            <person name="Numata K."/>
            <person name="Arakawa K."/>
        </authorList>
    </citation>
    <scope>NUCLEOTIDE SEQUENCE</scope>
</reference>